<reference evidence="2 3" key="1">
    <citation type="submission" date="2021-02" db="EMBL/GenBank/DDBJ databases">
        <authorList>
            <person name="Han P."/>
        </authorList>
    </citation>
    <scope>NUCLEOTIDE SEQUENCE [LARGE SCALE GENOMIC DNA]</scope>
    <source>
        <strain evidence="2">Candidatus Nitrospira sp. ZN2</strain>
    </source>
</reference>
<evidence type="ECO:0000313" key="2">
    <source>
        <dbReference type="EMBL" id="CAE6799769.1"/>
    </source>
</evidence>
<accession>A0ABM8SBL4</accession>
<comment type="caution">
    <text evidence="2">The sequence shown here is derived from an EMBL/GenBank/DDBJ whole genome shotgun (WGS) entry which is preliminary data.</text>
</comment>
<keyword evidence="3" id="KW-1185">Reference proteome</keyword>
<evidence type="ECO:0000313" key="3">
    <source>
        <dbReference type="Proteomes" id="UP000675880"/>
    </source>
</evidence>
<dbReference type="InterPro" id="IPR007110">
    <property type="entry name" value="Ig-like_dom"/>
</dbReference>
<dbReference type="RefSeq" id="WP_213044186.1">
    <property type="nucleotide sequence ID" value="NZ_CAJNBJ010000021.1"/>
</dbReference>
<protein>
    <recommendedName>
        <fullName evidence="1">Ig-like domain-containing protein</fullName>
    </recommendedName>
</protein>
<dbReference type="EMBL" id="CAJNBJ010000021">
    <property type="protein sequence ID" value="CAE6799769.1"/>
    <property type="molecule type" value="Genomic_DNA"/>
</dbReference>
<sequence>MPEPTAATYRFYSWLRQGLLASLSGPGASGPATAGRLALPVRLRVNDRAPIDVNVQLYGPGDITGLDAREIIRTEPHAHMTDFEPNYFPTIEFDRPDFPWLFTPAAADSARRLRPWICLIVVPKERATLKTNQQRPLPALTCALEDLPDLDQSWAWAHAQIVAEQRSTPDPSPRATLQQILNDHPERTLSRLLVPRRLDPNTPYYACLVPTYEVGRKAGLGEPITPEDEQALKPAWSKNTAAGPVTLPVFFQWEFRTGLAGDFESLARRLKAQPLPSSVGLRPVDIRTPGWGMPTLPPGAPGSLLDLGGALLTPETQPRDWPDQPRKAFQLALGAILNAPAAMAGTSGAPALLGPPLYGQWYVDRDSLPPADQPPHWFRDLNLDPRHRIAAGIGTMVIRNEQEPLMASAWDQLEQERRDRQRLKRAQLAEAVGDSLSKKHFAALDPARLLQLTGPALQALTGIATSPATPPTATDKLLSGHPAVTGAFRRLTRMNGPITSHAATFDALRLPANSPASTAGQAFRPLMQFAIATKQRQAPALREWSELKADVLRRLAPKEAVLAAVKQSMPTVENTELTTFAPTFPQPMYEPLRDYAPDLLLPGMDQVPSNTIALLKTNPELIEAYMVGLNHEMSRELLWRGFPTDQRGTYFRQFWDAAGEELPATDAERESRFDITRITSWPMDSRLGSHSARGSAVGQMVLLIRGDLLRRYPRAMVYALESVWSADGTRRELGTTERYPIFRATQAPDITMLGFPLTETDVRGADNKAGGHPGWFFVLQEQPTEPRFGLDVATTYGGTPAHWRDLTWGHLAPDEAALKQIVYVPIDGLLKNTVVDQIPWGKNSAQMATITRQPPFRVAVHARTWLPARQ</sequence>
<gene>
    <name evidence="2" type="ORF">NSPZN2_80003</name>
</gene>
<dbReference type="PROSITE" id="PS50835">
    <property type="entry name" value="IG_LIKE"/>
    <property type="match status" value="1"/>
</dbReference>
<organism evidence="2 3">
    <name type="scientific">Nitrospira defluvii</name>
    <dbReference type="NCBI Taxonomy" id="330214"/>
    <lineage>
        <taxon>Bacteria</taxon>
        <taxon>Pseudomonadati</taxon>
        <taxon>Nitrospirota</taxon>
        <taxon>Nitrospiria</taxon>
        <taxon>Nitrospirales</taxon>
        <taxon>Nitrospiraceae</taxon>
        <taxon>Nitrospira</taxon>
    </lineage>
</organism>
<dbReference type="Proteomes" id="UP000675880">
    <property type="component" value="Unassembled WGS sequence"/>
</dbReference>
<name>A0ABM8SBL4_9BACT</name>
<evidence type="ECO:0000259" key="1">
    <source>
        <dbReference type="PROSITE" id="PS50835"/>
    </source>
</evidence>
<proteinExistence type="predicted"/>
<feature type="domain" description="Ig-like" evidence="1">
    <location>
        <begin position="115"/>
        <end position="209"/>
    </location>
</feature>